<dbReference type="PROSITE" id="PS51318">
    <property type="entry name" value="TAT"/>
    <property type="match status" value="1"/>
</dbReference>
<evidence type="ECO:0000313" key="1">
    <source>
        <dbReference type="EMBL" id="MBB6144801.1"/>
    </source>
</evidence>
<dbReference type="NCBIfam" id="TIGR01409">
    <property type="entry name" value="TAT_signal_seq"/>
    <property type="match status" value="1"/>
</dbReference>
<dbReference type="InterPro" id="IPR036188">
    <property type="entry name" value="FAD/NAD-bd_sf"/>
</dbReference>
<keyword evidence="1" id="KW-0560">Oxidoreductase</keyword>
<proteinExistence type="predicted"/>
<dbReference type="SUPFAM" id="SSF51905">
    <property type="entry name" value="FAD/NAD(P)-binding domain"/>
    <property type="match status" value="2"/>
</dbReference>
<dbReference type="Proteomes" id="UP000538666">
    <property type="component" value="Unassembled WGS sequence"/>
</dbReference>
<dbReference type="OrthoDB" id="9814556at2"/>
<dbReference type="Gene3D" id="3.50.50.60">
    <property type="entry name" value="FAD/NAD(P)-binding domain"/>
    <property type="match status" value="1"/>
</dbReference>
<dbReference type="Pfam" id="PF13450">
    <property type="entry name" value="NAD_binding_8"/>
    <property type="match status" value="1"/>
</dbReference>
<keyword evidence="2" id="KW-1185">Reference proteome</keyword>
<organism evidence="1 2">
    <name type="scientific">Silvibacterium bohemicum</name>
    <dbReference type="NCBI Taxonomy" id="1577686"/>
    <lineage>
        <taxon>Bacteria</taxon>
        <taxon>Pseudomonadati</taxon>
        <taxon>Acidobacteriota</taxon>
        <taxon>Terriglobia</taxon>
        <taxon>Terriglobales</taxon>
        <taxon>Acidobacteriaceae</taxon>
        <taxon>Silvibacterium</taxon>
    </lineage>
</organism>
<name>A0A841K0S0_9BACT</name>
<protein>
    <submittedName>
        <fullName evidence="1">Spermidine dehydrogenase</fullName>
        <ecNumber evidence="1">1.5.99.6</ecNumber>
    </submittedName>
</protein>
<dbReference type="EMBL" id="JACHEK010000005">
    <property type="protein sequence ID" value="MBB6144801.1"/>
    <property type="molecule type" value="Genomic_DNA"/>
</dbReference>
<comment type="caution">
    <text evidence="1">The sequence shown here is derived from an EMBL/GenBank/DDBJ whole genome shotgun (WGS) entry which is preliminary data.</text>
</comment>
<dbReference type="GO" id="GO:0050289">
    <property type="term" value="F:spermidine dehydrogenase activity"/>
    <property type="evidence" value="ECO:0007669"/>
    <property type="project" value="UniProtKB-EC"/>
</dbReference>
<dbReference type="InterPro" id="IPR006311">
    <property type="entry name" value="TAT_signal"/>
</dbReference>
<reference evidence="1 2" key="1">
    <citation type="submission" date="2020-08" db="EMBL/GenBank/DDBJ databases">
        <title>Genomic Encyclopedia of Type Strains, Phase IV (KMG-IV): sequencing the most valuable type-strain genomes for metagenomic binning, comparative biology and taxonomic classification.</title>
        <authorList>
            <person name="Goeker M."/>
        </authorList>
    </citation>
    <scope>NUCLEOTIDE SEQUENCE [LARGE SCALE GENOMIC DNA]</scope>
    <source>
        <strain evidence="1 2">DSM 103733</strain>
    </source>
</reference>
<evidence type="ECO:0000313" key="2">
    <source>
        <dbReference type="Proteomes" id="UP000538666"/>
    </source>
</evidence>
<gene>
    <name evidence="1" type="ORF">HNQ77_002757</name>
</gene>
<dbReference type="AlphaFoldDB" id="A0A841K0S0"/>
<dbReference type="RefSeq" id="WP_050059635.1">
    <property type="nucleotide sequence ID" value="NZ_JACHEK010000005.1"/>
</dbReference>
<dbReference type="InterPro" id="IPR019546">
    <property type="entry name" value="TAT_signal_bac_arc"/>
</dbReference>
<accession>A0A841K0S0</accession>
<dbReference type="EC" id="1.5.99.6" evidence="1"/>
<sequence>MGFTDKELGMDRKITRRDFMQGAAMTIGAAAASHKSLLAQTGAAGEAQNGAGYDPPALHGMRGSHEGSYQVAHSLRDGSFWHSAGAPMETGESYDLIVVGGGISGLSSARFFREAAGKNARVLILENHDDFGGHAKRNEFEVNGKFMLGYGGTYAIESPAPYSAVAKRVIGELGIDVPSYSKHANDQLYGQLGLKQKIFFDKETFGADRLAISPYSRWGGALPGDAARRWQEFAAQSPMTDQAKADLKRLYELDSDPYPSLSSEVKKAKLARMSYASYLNYVVKVDPQVVALLNAHPQPLYGLGIDAVSAQDAWGLGLPGFNGLKLTPEYGPGMGRDARHNDEAEAYFFHFPDGNASIARMLVRGLVPNAIGGSTAEDIVSQQVRYDQLDQPANPTRIRLNSTVVRVKHLGEVETAQEVEISYVQQGKLYTVKAAHCVLACWHPVIPYLTNEISAHQRDALRLAEKVPIVYTNVAIQNWTSFAKLQAASIYSPGCYFSEASLDHRVSIGKYECTTKPDEPIVLTMHRYPCQPGLSGREQHRAGRADLYATSFETFERNIREQLTRSVGAGGFDSAKDIAAITVNRWPHGYAYQYNSLWDPFWLAGTEAPCVIARQSYGRVAIANADADAYAYTDCAIDQAYRAVTELKVGKVAVS</sequence>